<dbReference type="InterPro" id="IPR002018">
    <property type="entry name" value="CarbesteraseB"/>
</dbReference>
<dbReference type="EMBL" id="JACCFL010000001">
    <property type="protein sequence ID" value="NYJ25468.1"/>
    <property type="molecule type" value="Genomic_DNA"/>
</dbReference>
<evidence type="ECO:0000256" key="4">
    <source>
        <dbReference type="SAM" id="MobiDB-lite"/>
    </source>
</evidence>
<organism evidence="6 7">
    <name type="scientific">Leifsonia shinshuensis</name>
    <dbReference type="NCBI Taxonomy" id="150026"/>
    <lineage>
        <taxon>Bacteria</taxon>
        <taxon>Bacillati</taxon>
        <taxon>Actinomycetota</taxon>
        <taxon>Actinomycetes</taxon>
        <taxon>Micrococcales</taxon>
        <taxon>Microbacteriaceae</taxon>
        <taxon>Leifsonia</taxon>
    </lineage>
</organism>
<comment type="similarity">
    <text evidence="1 3">Belongs to the type-B carboxylesterase/lipase family.</text>
</comment>
<dbReference type="InterPro" id="IPR050309">
    <property type="entry name" value="Type-B_Carboxylest/Lipase"/>
</dbReference>
<dbReference type="Gene3D" id="3.40.50.1820">
    <property type="entry name" value="alpha/beta hydrolase"/>
    <property type="match status" value="1"/>
</dbReference>
<dbReference type="RefSeq" id="WP_246312812.1">
    <property type="nucleotide sequence ID" value="NZ_BAABEH010000001.1"/>
</dbReference>
<evidence type="ECO:0000256" key="1">
    <source>
        <dbReference type="ARBA" id="ARBA00005964"/>
    </source>
</evidence>
<dbReference type="PANTHER" id="PTHR11559">
    <property type="entry name" value="CARBOXYLESTERASE"/>
    <property type="match status" value="1"/>
</dbReference>
<reference evidence="6 7" key="1">
    <citation type="submission" date="2020-07" db="EMBL/GenBank/DDBJ databases">
        <title>Sequencing the genomes of 1000 actinobacteria strains.</title>
        <authorList>
            <person name="Klenk H.-P."/>
        </authorList>
    </citation>
    <scope>NUCLEOTIDE SEQUENCE [LARGE SCALE GENOMIC DNA]</scope>
    <source>
        <strain evidence="6 7">DSM 15165</strain>
    </source>
</reference>
<dbReference type="Pfam" id="PF00135">
    <property type="entry name" value="COesterase"/>
    <property type="match status" value="1"/>
</dbReference>
<evidence type="ECO:0000256" key="3">
    <source>
        <dbReference type="RuleBase" id="RU361235"/>
    </source>
</evidence>
<keyword evidence="2 3" id="KW-0378">Hydrolase</keyword>
<dbReference type="AlphaFoldDB" id="A0A853CY56"/>
<name>A0A853CY56_9MICO</name>
<dbReference type="EC" id="3.1.1.-" evidence="3"/>
<accession>A0A853CY56</accession>
<evidence type="ECO:0000259" key="5">
    <source>
        <dbReference type="Pfam" id="PF00135"/>
    </source>
</evidence>
<evidence type="ECO:0000313" key="7">
    <source>
        <dbReference type="Proteomes" id="UP000578352"/>
    </source>
</evidence>
<sequence>MSTDQTSTDQSSTTQASTDETREQDTMDTAETTSPGGPVVVTAAGAVRGVAGERASSWKGIRYAQPPTGARRWRAPVAAEPWEGCVDATAFGAAAPQKRVPAIDLGPDPVLDEDCLFLNVWRPEGGAESKPVMVWIHGGAYTYGSASQPLFDGTELAATGDVVVVTLNYRIGPLGFLDLSSFSDAEHVFDSNLALRDVLLALEWVRDNIAAFGGDAGRVTVFGESAGGGLVTTLLATPAAAGLFHAAIAESSPASSIYGRERARAVAERFLAAAQVAPDDLDAVRDLPVDTIVAAGAEVYNDVPSTIPGTLAFAPVVDGDLVPEHPITVLSEGRGHPVPLVIGTNRDEATLFKFMKSPLIPITRDSIERMFALMMEDNPGLVPPERDDVLAVYAGVREKVRGLDIATDIGFRMPAVWVASGHSRVAPTRLYRFDYATPMLRLMGIRAAHATELPYVWGDLHSQKKDPTFLLGGRRTGEALSARLLGRWTAFATTGVPGDDWPAYDENGRDTLVIGAEDRVVPDLDGRLRAGWGDAVLSFR</sequence>
<proteinExistence type="inferred from homology"/>
<dbReference type="InterPro" id="IPR029058">
    <property type="entry name" value="AB_hydrolase_fold"/>
</dbReference>
<dbReference type="PROSITE" id="PS00941">
    <property type="entry name" value="CARBOXYLESTERASE_B_2"/>
    <property type="match status" value="1"/>
</dbReference>
<dbReference type="SUPFAM" id="SSF53474">
    <property type="entry name" value="alpha/beta-Hydrolases"/>
    <property type="match status" value="1"/>
</dbReference>
<evidence type="ECO:0000313" key="6">
    <source>
        <dbReference type="EMBL" id="NYJ25468.1"/>
    </source>
</evidence>
<dbReference type="PROSITE" id="PS00122">
    <property type="entry name" value="CARBOXYLESTERASE_B_1"/>
    <property type="match status" value="1"/>
</dbReference>
<protein>
    <recommendedName>
        <fullName evidence="3">Carboxylic ester hydrolase</fullName>
        <ecNumber evidence="3">3.1.1.-</ecNumber>
    </recommendedName>
</protein>
<dbReference type="GO" id="GO:0016787">
    <property type="term" value="F:hydrolase activity"/>
    <property type="evidence" value="ECO:0007669"/>
    <property type="project" value="UniProtKB-KW"/>
</dbReference>
<feature type="compositionally biased region" description="Low complexity" evidence="4">
    <location>
        <begin position="1"/>
        <end position="18"/>
    </location>
</feature>
<feature type="region of interest" description="Disordered" evidence="4">
    <location>
        <begin position="1"/>
        <end position="40"/>
    </location>
</feature>
<dbReference type="InterPro" id="IPR019819">
    <property type="entry name" value="Carboxylesterase_B_CS"/>
</dbReference>
<comment type="caution">
    <text evidence="6">The sequence shown here is derived from an EMBL/GenBank/DDBJ whole genome shotgun (WGS) entry which is preliminary data.</text>
</comment>
<gene>
    <name evidence="6" type="ORF">HNR13_003755</name>
</gene>
<dbReference type="InterPro" id="IPR019826">
    <property type="entry name" value="Carboxylesterase_B_AS"/>
</dbReference>
<feature type="domain" description="Carboxylesterase type B" evidence="5">
    <location>
        <begin position="38"/>
        <end position="518"/>
    </location>
</feature>
<dbReference type="Proteomes" id="UP000578352">
    <property type="component" value="Unassembled WGS sequence"/>
</dbReference>
<evidence type="ECO:0000256" key="2">
    <source>
        <dbReference type="ARBA" id="ARBA00022801"/>
    </source>
</evidence>